<evidence type="ECO:0000256" key="1">
    <source>
        <dbReference type="ARBA" id="ARBA00004450"/>
    </source>
</evidence>
<dbReference type="Proteomes" id="UP000033647">
    <property type="component" value="Unassembled WGS sequence"/>
</dbReference>
<keyword evidence="4" id="KW-0809">Transit peptide</keyword>
<evidence type="ECO:0000313" key="9">
    <source>
        <dbReference type="Proteomes" id="UP000033647"/>
    </source>
</evidence>
<evidence type="ECO:0000256" key="4">
    <source>
        <dbReference type="ARBA" id="ARBA00022946"/>
    </source>
</evidence>
<protein>
    <submittedName>
        <fullName evidence="8">Nad dependent epimerase dehydratase family protein</fullName>
    </submittedName>
</protein>
<dbReference type="STRING" id="1047168.A0A0F4G5H8"/>
<keyword evidence="5" id="KW-0496">Mitochondrion</keyword>
<comment type="similarity">
    <text evidence="2">Belongs to the FMP52 family.</text>
</comment>
<feature type="domain" description="NAD(P)-binding" evidence="7">
    <location>
        <begin position="8"/>
        <end position="167"/>
    </location>
</feature>
<gene>
    <name evidence="8" type="ORF">TI39_contig5841g00027</name>
</gene>
<evidence type="ECO:0000256" key="6">
    <source>
        <dbReference type="ARBA" id="ARBA00023136"/>
    </source>
</evidence>
<dbReference type="Gene3D" id="3.40.50.720">
    <property type="entry name" value="NAD(P)-binding Rossmann-like Domain"/>
    <property type="match status" value="1"/>
</dbReference>
<comment type="subcellular location">
    <subcellularLocation>
        <location evidence="1">Mitochondrion outer membrane</location>
        <topology evidence="1">Peripheral membrane protein</topology>
    </subcellularLocation>
</comment>
<dbReference type="GO" id="GO:0005741">
    <property type="term" value="C:mitochondrial outer membrane"/>
    <property type="evidence" value="ECO:0007669"/>
    <property type="project" value="UniProtKB-SubCell"/>
</dbReference>
<evidence type="ECO:0000313" key="8">
    <source>
        <dbReference type="EMBL" id="KJX92559.1"/>
    </source>
</evidence>
<dbReference type="AlphaFoldDB" id="A0A0F4G5H8"/>
<dbReference type="InterPro" id="IPR016040">
    <property type="entry name" value="NAD(P)-bd_dom"/>
</dbReference>
<keyword evidence="6" id="KW-0472">Membrane</keyword>
<reference evidence="8 9" key="1">
    <citation type="submission" date="2015-03" db="EMBL/GenBank/DDBJ databases">
        <title>RNA-seq based gene annotation and comparative genomics of four Zymoseptoria species reveal species-specific pathogenicity related genes and transposable element activity.</title>
        <authorList>
            <person name="Grandaubert J."/>
            <person name="Bhattacharyya A."/>
            <person name="Stukenbrock E.H."/>
        </authorList>
    </citation>
    <scope>NUCLEOTIDE SEQUENCE [LARGE SCALE GENOMIC DNA]</scope>
    <source>
        <strain evidence="8 9">Zb18110</strain>
    </source>
</reference>
<keyword evidence="9" id="KW-1185">Reference proteome</keyword>
<evidence type="ECO:0000256" key="3">
    <source>
        <dbReference type="ARBA" id="ARBA00022787"/>
    </source>
</evidence>
<name>A0A0F4G5H8_9PEZI</name>
<dbReference type="EMBL" id="LAFY01005796">
    <property type="protein sequence ID" value="KJX92559.1"/>
    <property type="molecule type" value="Genomic_DNA"/>
</dbReference>
<dbReference type="InterPro" id="IPR036291">
    <property type="entry name" value="NAD(P)-bd_dom_sf"/>
</dbReference>
<dbReference type="FunFam" id="3.40.50.720:FF:000366">
    <property type="entry name" value="Protein FMP52, mitochondrial"/>
    <property type="match status" value="1"/>
</dbReference>
<dbReference type="Pfam" id="PF13460">
    <property type="entry name" value="NAD_binding_10"/>
    <property type="match status" value="1"/>
</dbReference>
<dbReference type="GO" id="GO:0051170">
    <property type="term" value="P:import into nucleus"/>
    <property type="evidence" value="ECO:0007669"/>
    <property type="project" value="TreeGrafter"/>
</dbReference>
<evidence type="ECO:0000256" key="5">
    <source>
        <dbReference type="ARBA" id="ARBA00023128"/>
    </source>
</evidence>
<proteinExistence type="inferred from homology"/>
<dbReference type="PANTHER" id="PTHR14097:SF7">
    <property type="entry name" value="OXIDOREDUCTASE HTATIP2"/>
    <property type="match status" value="1"/>
</dbReference>
<accession>A0A0F4G5H8</accession>
<sequence>MATALVFGSTGAVGSQILATLLSSNSFTSITTISRRAPPLQDQKLHPIVEADTTRWGPRIAETSPLPSVVFNAVGTTRATAGSIAAQRAIDHDLCVENAKAAKEAGVKTYVYCSSAGTSGSINPFAYGPYAGMKRGVETAIKDLDFEQAIILRPGMILGRESPKIKWMEDMFQGLKHISQGVQDRFGQDQTIIGRAAVAAVKMAEEGKAPAKYWVLEQADIVRLGRDEWKA</sequence>
<dbReference type="OrthoDB" id="430436at2759"/>
<comment type="caution">
    <text evidence="8">The sequence shown here is derived from an EMBL/GenBank/DDBJ whole genome shotgun (WGS) entry which is preliminary data.</text>
</comment>
<evidence type="ECO:0000259" key="7">
    <source>
        <dbReference type="Pfam" id="PF13460"/>
    </source>
</evidence>
<organism evidence="8 9">
    <name type="scientific">Zymoseptoria brevis</name>
    <dbReference type="NCBI Taxonomy" id="1047168"/>
    <lineage>
        <taxon>Eukaryota</taxon>
        <taxon>Fungi</taxon>
        <taxon>Dikarya</taxon>
        <taxon>Ascomycota</taxon>
        <taxon>Pezizomycotina</taxon>
        <taxon>Dothideomycetes</taxon>
        <taxon>Dothideomycetidae</taxon>
        <taxon>Mycosphaerellales</taxon>
        <taxon>Mycosphaerellaceae</taxon>
        <taxon>Zymoseptoria</taxon>
    </lineage>
</organism>
<evidence type="ECO:0000256" key="2">
    <source>
        <dbReference type="ARBA" id="ARBA00006617"/>
    </source>
</evidence>
<keyword evidence="3" id="KW-1000">Mitochondrion outer membrane</keyword>
<dbReference type="SUPFAM" id="SSF51735">
    <property type="entry name" value="NAD(P)-binding Rossmann-fold domains"/>
    <property type="match status" value="1"/>
</dbReference>
<dbReference type="PANTHER" id="PTHR14097">
    <property type="entry name" value="OXIDOREDUCTASE HTATIP2"/>
    <property type="match status" value="1"/>
</dbReference>